<dbReference type="GO" id="GO:0035435">
    <property type="term" value="P:phosphate ion transmembrane transport"/>
    <property type="evidence" value="ECO:0007669"/>
    <property type="project" value="InterPro"/>
</dbReference>
<dbReference type="AlphaFoldDB" id="A0A139BSK0"/>
<keyword evidence="4" id="KW-0813">Transport</keyword>
<evidence type="ECO:0000256" key="5">
    <source>
        <dbReference type="ARBA" id="ARBA00022475"/>
    </source>
</evidence>
<evidence type="ECO:0000256" key="2">
    <source>
        <dbReference type="ARBA" id="ARBA00007069"/>
    </source>
</evidence>
<gene>
    <name evidence="12" type="ORF">AWT59_1913</name>
</gene>
<keyword evidence="6" id="KW-0592">Phosphate transport</keyword>
<feature type="transmembrane region" description="Helical" evidence="10">
    <location>
        <begin position="64"/>
        <end position="87"/>
    </location>
</feature>
<evidence type="ECO:0000256" key="1">
    <source>
        <dbReference type="ARBA" id="ARBA00004651"/>
    </source>
</evidence>
<evidence type="ECO:0000259" key="11">
    <source>
        <dbReference type="PROSITE" id="PS50928"/>
    </source>
</evidence>
<evidence type="ECO:0000256" key="4">
    <source>
        <dbReference type="ARBA" id="ARBA00022448"/>
    </source>
</evidence>
<comment type="caution">
    <text evidence="12">The sequence shown here is derived from an EMBL/GenBank/DDBJ whole genome shotgun (WGS) entry which is preliminary data.</text>
</comment>
<dbReference type="InterPro" id="IPR051408">
    <property type="entry name" value="Phosphate_transprt_permease"/>
</dbReference>
<protein>
    <recommendedName>
        <fullName evidence="3 10">Phosphate transport system permease protein PstA</fullName>
    </recommendedName>
</protein>
<name>A0A139BSK0_9PROT</name>
<feature type="transmembrane region" description="Helical" evidence="10">
    <location>
        <begin position="135"/>
        <end position="154"/>
    </location>
</feature>
<dbReference type="GO" id="GO:0005315">
    <property type="term" value="F:phosphate transmembrane transporter activity"/>
    <property type="evidence" value="ECO:0007669"/>
    <property type="project" value="InterPro"/>
</dbReference>
<evidence type="ECO:0000256" key="8">
    <source>
        <dbReference type="ARBA" id="ARBA00022989"/>
    </source>
</evidence>
<organism evidence="12 13">
    <name type="scientific">Candidatus Gallionella acididurans</name>
    <dbReference type="NCBI Taxonomy" id="1796491"/>
    <lineage>
        <taxon>Bacteria</taxon>
        <taxon>Pseudomonadati</taxon>
        <taxon>Pseudomonadota</taxon>
        <taxon>Betaproteobacteria</taxon>
        <taxon>Nitrosomonadales</taxon>
        <taxon>Gallionellaceae</taxon>
        <taxon>Gallionella</taxon>
    </lineage>
</organism>
<dbReference type="CDD" id="cd06261">
    <property type="entry name" value="TM_PBP2"/>
    <property type="match status" value="1"/>
</dbReference>
<evidence type="ECO:0000313" key="12">
    <source>
        <dbReference type="EMBL" id="KXS31952.1"/>
    </source>
</evidence>
<evidence type="ECO:0000256" key="10">
    <source>
        <dbReference type="RuleBase" id="RU363043"/>
    </source>
</evidence>
<evidence type="ECO:0000313" key="13">
    <source>
        <dbReference type="Proteomes" id="UP000070578"/>
    </source>
</evidence>
<dbReference type="PROSITE" id="PS50928">
    <property type="entry name" value="ABC_TM1"/>
    <property type="match status" value="1"/>
</dbReference>
<comment type="caution">
    <text evidence="10">Lacks conserved residue(s) required for the propagation of feature annotation.</text>
</comment>
<feature type="transmembrane region" description="Helical" evidence="10">
    <location>
        <begin position="108"/>
        <end position="129"/>
    </location>
</feature>
<feature type="transmembrane region" description="Helical" evidence="10">
    <location>
        <begin position="248"/>
        <end position="270"/>
    </location>
</feature>
<keyword evidence="8 10" id="KW-1133">Transmembrane helix</keyword>
<dbReference type="PANTHER" id="PTHR42922:SF1">
    <property type="entry name" value="PHOSPHATE TRANSPORT SYSTEM PERMEASE PROTEIN PSTA"/>
    <property type="match status" value="1"/>
</dbReference>
<evidence type="ECO:0000256" key="3">
    <source>
        <dbReference type="ARBA" id="ARBA00016864"/>
    </source>
</evidence>
<comment type="subcellular location">
    <subcellularLocation>
        <location evidence="10">Cell inner membrane</location>
        <topology evidence="10">Multi-pass membrane protein</topology>
    </subcellularLocation>
    <subcellularLocation>
        <location evidence="1">Cell membrane</location>
        <topology evidence="1">Multi-pass membrane protein</topology>
    </subcellularLocation>
</comment>
<evidence type="ECO:0000256" key="6">
    <source>
        <dbReference type="ARBA" id="ARBA00022592"/>
    </source>
</evidence>
<dbReference type="PATRIC" id="fig|1796491.3.peg.2089"/>
<dbReference type="InterPro" id="IPR000515">
    <property type="entry name" value="MetI-like"/>
</dbReference>
<dbReference type="Proteomes" id="UP000070578">
    <property type="component" value="Unassembled WGS sequence"/>
</dbReference>
<keyword evidence="9 10" id="KW-0472">Membrane</keyword>
<feature type="transmembrane region" description="Helical" evidence="10">
    <location>
        <begin position="186"/>
        <end position="206"/>
    </location>
</feature>
<dbReference type="NCBIfam" id="TIGR00974">
    <property type="entry name" value="3a0107s02c"/>
    <property type="match status" value="1"/>
</dbReference>
<dbReference type="InterPro" id="IPR035906">
    <property type="entry name" value="MetI-like_sf"/>
</dbReference>
<proteinExistence type="inferred from homology"/>
<keyword evidence="5 10" id="KW-1003">Cell membrane</keyword>
<comment type="similarity">
    <text evidence="2 10">Belongs to the binding-protein-dependent transport system permease family. CysTW subfamily.</text>
</comment>
<dbReference type="Gene3D" id="1.10.3720.10">
    <property type="entry name" value="MetI-like"/>
    <property type="match status" value="1"/>
</dbReference>
<feature type="domain" description="ABC transmembrane type-1" evidence="11">
    <location>
        <begin position="68"/>
        <end position="271"/>
    </location>
</feature>
<evidence type="ECO:0000256" key="9">
    <source>
        <dbReference type="ARBA" id="ARBA00023136"/>
    </source>
</evidence>
<dbReference type="EMBL" id="LSLI01000048">
    <property type="protein sequence ID" value="KXS31952.1"/>
    <property type="molecule type" value="Genomic_DNA"/>
</dbReference>
<dbReference type="Pfam" id="PF00528">
    <property type="entry name" value="BPD_transp_1"/>
    <property type="match status" value="1"/>
</dbReference>
<sequence>MKAMLNLRRQITDYVAKIMATLATLFGLFWLVWILWTTVSKGLPALKWSLFTQMTPPPGSDGGLLNAFVGSFIMSGLAVLIATPIGIAAGTYLAEYARNTRLGETIRFVNDILLSAPSIIIGLFVYELMVRQMGHFSGIAGAVALSFIVLPVVVRTTDEMLQLVPSSMRESALALGVPQWKVVRQVLYRASLAGIVTGVLLAFARISGETAPLLFTALNNQYWTTSLGEPMANVPVVIFQYAMSPYEFWHALAWAGAFVVTMLVLVLGLVSRALLLRKKVTV</sequence>
<evidence type="ECO:0000256" key="7">
    <source>
        <dbReference type="ARBA" id="ARBA00022692"/>
    </source>
</evidence>
<accession>A0A139BSK0</accession>
<reference evidence="12 13" key="1">
    <citation type="submission" date="2016-02" db="EMBL/GenBank/DDBJ databases">
        <authorList>
            <person name="Wen L."/>
            <person name="He K."/>
            <person name="Yang H."/>
        </authorList>
    </citation>
    <scope>NUCLEOTIDE SEQUENCE [LARGE SCALE GENOMIC DNA]</scope>
    <source>
        <strain evidence="12">ShG14-8</strain>
    </source>
</reference>
<dbReference type="GO" id="GO:0005886">
    <property type="term" value="C:plasma membrane"/>
    <property type="evidence" value="ECO:0007669"/>
    <property type="project" value="UniProtKB-SubCell"/>
</dbReference>
<keyword evidence="7 10" id="KW-0812">Transmembrane</keyword>
<reference evidence="12 13" key="2">
    <citation type="submission" date="2016-03" db="EMBL/GenBank/DDBJ databases">
        <title>New uncultured bacterium of the family Gallionellaceae from acid mine drainage: description and reconstruction of genome based on metagenomic analysis of microbial community.</title>
        <authorList>
            <person name="Kadnikov V."/>
            <person name="Ivasenko D."/>
            <person name="Beletsky A."/>
            <person name="Mardanov A."/>
            <person name="Danilova E."/>
            <person name="Pimenov N."/>
            <person name="Karnachuk O."/>
            <person name="Ravin N."/>
        </authorList>
    </citation>
    <scope>NUCLEOTIDE SEQUENCE [LARGE SCALE GENOMIC DNA]</scope>
    <source>
        <strain evidence="12">ShG14-8</strain>
    </source>
</reference>
<dbReference type="PANTHER" id="PTHR42922">
    <property type="entry name" value="PHOSPHATE TRANSPORT SYSTEM PERMEASE PROTEIN PSTA"/>
    <property type="match status" value="1"/>
</dbReference>
<dbReference type="SUPFAM" id="SSF161098">
    <property type="entry name" value="MetI-like"/>
    <property type="match status" value="1"/>
</dbReference>
<dbReference type="InterPro" id="IPR005672">
    <property type="entry name" value="Phosphate_PstA"/>
</dbReference>